<comment type="caution">
    <text evidence="16">The sequence shown here is derived from an EMBL/GenBank/DDBJ whole genome shotgun (WGS) entry which is preliminary data.</text>
</comment>
<dbReference type="EMBL" id="NEVH01003493">
    <property type="protein sequence ID" value="PNF40699.1"/>
    <property type="molecule type" value="Genomic_DNA"/>
</dbReference>
<sequence>MSFRRTWGANILNRFVRQYSNRNVLKLHERGMFEDIFPEISSNEVTDLLNAKPQCVYAGFDPTASSLHLGNLLVLVNLLHWQRGGHKVIALVGGATGRIGDPSGHATDRPELQSTIINSNVRSIKESIQRIFSNHEQYLWDKYASTRTLTSPMIIDNADWYSEQNVVKFVSHVGRHFRLGTMLSRHSVQSRLSSEAGMSFAEFCYQVFQAYDWLHLLQRYDCRFQVGGSDQMGNIVSGHDLISRVADTRVYGLTLPLVTTESGHKFGKTADNAVWLNADKSSPFDLYQFFVRCQDSEVERLLKLFTFETLGSIENIMRKHQRNPELRTAQKRLAEQVMLLVHGEEGLEAALKATSALYDQTAESLAQLTAEEISNIFQGAKICDLLLQPGTTTLELSLQAGCFTNERDAVRIISAGGFYINYQRVTKIDEVLTQAAHILPNNITLIRVGKKNYYVVRWLK</sequence>
<evidence type="ECO:0000313" key="16">
    <source>
        <dbReference type="EMBL" id="PNF40699.1"/>
    </source>
</evidence>
<comment type="subunit">
    <text evidence="4">Homodimer.</text>
</comment>
<dbReference type="InterPro" id="IPR014729">
    <property type="entry name" value="Rossmann-like_a/b/a_fold"/>
</dbReference>
<keyword evidence="5 14" id="KW-0436">Ligase</keyword>
<keyword evidence="6 14" id="KW-0547">Nucleotide-binding</keyword>
<comment type="function">
    <text evidence="1">Catalyzes the attachment of tyrosine to tRNA(Tyr) in a two-step reaction: tyrosine is first activated by ATP to form Tyr-AMP and then transferred to the acceptor end of tRNA(Tyr).</text>
</comment>
<dbReference type="FunFam" id="3.40.50.620:FF:000107">
    <property type="entry name" value="Tyrosine--tRNA ligase"/>
    <property type="match status" value="1"/>
</dbReference>
<organism evidence="16 17">
    <name type="scientific">Cryptotermes secundus</name>
    <dbReference type="NCBI Taxonomy" id="105785"/>
    <lineage>
        <taxon>Eukaryota</taxon>
        <taxon>Metazoa</taxon>
        <taxon>Ecdysozoa</taxon>
        <taxon>Arthropoda</taxon>
        <taxon>Hexapoda</taxon>
        <taxon>Insecta</taxon>
        <taxon>Pterygota</taxon>
        <taxon>Neoptera</taxon>
        <taxon>Polyneoptera</taxon>
        <taxon>Dictyoptera</taxon>
        <taxon>Blattodea</taxon>
        <taxon>Blattoidea</taxon>
        <taxon>Termitoidae</taxon>
        <taxon>Kalotermitidae</taxon>
        <taxon>Cryptotermitinae</taxon>
        <taxon>Cryptotermes</taxon>
    </lineage>
</organism>
<evidence type="ECO:0000256" key="9">
    <source>
        <dbReference type="ARBA" id="ARBA00022917"/>
    </source>
</evidence>
<dbReference type="InParanoid" id="A0A2J7RIN6"/>
<keyword evidence="12 14" id="KW-0030">Aminoacyl-tRNA synthetase</keyword>
<accession>A0A2J7RIN6</accession>
<evidence type="ECO:0000256" key="7">
    <source>
        <dbReference type="ARBA" id="ARBA00022840"/>
    </source>
</evidence>
<dbReference type="Gene3D" id="3.10.290.10">
    <property type="entry name" value="RNA-binding S4 domain"/>
    <property type="match status" value="1"/>
</dbReference>
<dbReference type="PANTHER" id="PTHR11766">
    <property type="entry name" value="TYROSYL-TRNA SYNTHETASE"/>
    <property type="match status" value="1"/>
</dbReference>
<evidence type="ECO:0000313" key="17">
    <source>
        <dbReference type="Proteomes" id="UP000235965"/>
    </source>
</evidence>
<dbReference type="Gene3D" id="1.10.240.10">
    <property type="entry name" value="Tyrosyl-Transfer RNA Synthetase"/>
    <property type="match status" value="1"/>
</dbReference>
<feature type="domain" description="Tyrosine--tRNA ligase SYY-like C-terminal" evidence="15">
    <location>
        <begin position="394"/>
        <end position="456"/>
    </location>
</feature>
<dbReference type="FunFam" id="1.10.240.10:FF:000001">
    <property type="entry name" value="Tyrosine--tRNA ligase"/>
    <property type="match status" value="1"/>
</dbReference>
<keyword evidence="8" id="KW-0694">RNA-binding</keyword>
<evidence type="ECO:0000256" key="2">
    <source>
        <dbReference type="ARBA" id="ARBA00004305"/>
    </source>
</evidence>
<dbReference type="InterPro" id="IPR024088">
    <property type="entry name" value="Tyr-tRNA-ligase_bac-type"/>
</dbReference>
<dbReference type="InterPro" id="IPR002305">
    <property type="entry name" value="aa-tRNA-synth_Ic"/>
</dbReference>
<keyword evidence="11" id="KW-0496">Mitochondrion</keyword>
<dbReference type="CDD" id="cd00805">
    <property type="entry name" value="TyrRS_core"/>
    <property type="match status" value="1"/>
</dbReference>
<dbReference type="FunFam" id="3.10.290.10:FF:000017">
    <property type="entry name" value="Tyrosine--tRNA ligase"/>
    <property type="match status" value="1"/>
</dbReference>
<evidence type="ECO:0000256" key="10">
    <source>
        <dbReference type="ARBA" id="ARBA00022946"/>
    </source>
</evidence>
<dbReference type="SUPFAM" id="SSF52374">
    <property type="entry name" value="Nucleotidylyl transferase"/>
    <property type="match status" value="1"/>
</dbReference>
<dbReference type="GO" id="GO:0005829">
    <property type="term" value="C:cytosol"/>
    <property type="evidence" value="ECO:0007669"/>
    <property type="project" value="TreeGrafter"/>
</dbReference>
<dbReference type="AlphaFoldDB" id="A0A2J7RIN6"/>
<name>A0A2J7RIN6_9NEOP</name>
<evidence type="ECO:0000256" key="1">
    <source>
        <dbReference type="ARBA" id="ARBA00002025"/>
    </source>
</evidence>
<keyword evidence="9 14" id="KW-0648">Protein biosynthesis</keyword>
<dbReference type="Proteomes" id="UP000235965">
    <property type="component" value="Unassembled WGS sequence"/>
</dbReference>
<dbReference type="InterPro" id="IPR002307">
    <property type="entry name" value="Tyr-tRNA-ligase"/>
</dbReference>
<dbReference type="HAMAP" id="MF_02006">
    <property type="entry name" value="Tyr_tRNA_synth_type1"/>
    <property type="match status" value="1"/>
</dbReference>
<dbReference type="FunCoup" id="A0A2J7RIN6">
    <property type="interactions" value="1698"/>
</dbReference>
<evidence type="ECO:0000256" key="3">
    <source>
        <dbReference type="ARBA" id="ARBA00005594"/>
    </source>
</evidence>
<dbReference type="PANTHER" id="PTHR11766:SF0">
    <property type="entry name" value="TYROSINE--TRNA LIGASE, MITOCHONDRIAL"/>
    <property type="match status" value="1"/>
</dbReference>
<proteinExistence type="inferred from homology"/>
<keyword evidence="7 14" id="KW-0067">ATP-binding</keyword>
<dbReference type="InterPro" id="IPR036986">
    <property type="entry name" value="S4_RNA-bd_sf"/>
</dbReference>
<evidence type="ECO:0000256" key="8">
    <source>
        <dbReference type="ARBA" id="ARBA00022884"/>
    </source>
</evidence>
<dbReference type="InterPro" id="IPR024107">
    <property type="entry name" value="Tyr-tRNA-ligase_bac_1"/>
</dbReference>
<keyword evidence="10" id="KW-0809">Transit peptide</keyword>
<evidence type="ECO:0000256" key="13">
    <source>
        <dbReference type="ARBA" id="ARBA00048248"/>
    </source>
</evidence>
<dbReference type="GO" id="GO:0003723">
    <property type="term" value="F:RNA binding"/>
    <property type="evidence" value="ECO:0007669"/>
    <property type="project" value="UniProtKB-KW"/>
</dbReference>
<dbReference type="Pfam" id="PF22421">
    <property type="entry name" value="SYY_C-terminal"/>
    <property type="match status" value="1"/>
</dbReference>
<evidence type="ECO:0000256" key="14">
    <source>
        <dbReference type="RuleBase" id="RU361234"/>
    </source>
</evidence>
<keyword evidence="17" id="KW-1185">Reference proteome</keyword>
<comment type="similarity">
    <text evidence="3 14">Belongs to the class-I aminoacyl-tRNA synthetase family.</text>
</comment>
<dbReference type="OrthoDB" id="337870at2759"/>
<dbReference type="GO" id="GO:0004831">
    <property type="term" value="F:tyrosine-tRNA ligase activity"/>
    <property type="evidence" value="ECO:0007669"/>
    <property type="project" value="UniProtKB-EC"/>
</dbReference>
<dbReference type="SUPFAM" id="SSF55174">
    <property type="entry name" value="Alpha-L RNA-binding motif"/>
    <property type="match status" value="1"/>
</dbReference>
<dbReference type="GO" id="GO:0006437">
    <property type="term" value="P:tyrosyl-tRNA aminoacylation"/>
    <property type="evidence" value="ECO:0007669"/>
    <property type="project" value="InterPro"/>
</dbReference>
<dbReference type="Pfam" id="PF00579">
    <property type="entry name" value="tRNA-synt_1b"/>
    <property type="match status" value="1"/>
</dbReference>
<dbReference type="PRINTS" id="PR01040">
    <property type="entry name" value="TRNASYNTHTYR"/>
</dbReference>
<evidence type="ECO:0000256" key="5">
    <source>
        <dbReference type="ARBA" id="ARBA00022598"/>
    </source>
</evidence>
<protein>
    <recommendedName>
        <fullName evidence="14">Tyrosine--tRNA ligase</fullName>
        <ecNumber evidence="14">6.1.1.1</ecNumber>
    </recommendedName>
    <alternativeName>
        <fullName evidence="14">Tyrosyl-tRNA synthetase</fullName>
    </alternativeName>
</protein>
<evidence type="ECO:0000256" key="12">
    <source>
        <dbReference type="ARBA" id="ARBA00023146"/>
    </source>
</evidence>
<evidence type="ECO:0000256" key="4">
    <source>
        <dbReference type="ARBA" id="ARBA00011738"/>
    </source>
</evidence>
<dbReference type="STRING" id="105785.A0A2J7RIN6"/>
<evidence type="ECO:0000259" key="15">
    <source>
        <dbReference type="Pfam" id="PF22421"/>
    </source>
</evidence>
<dbReference type="InterPro" id="IPR054608">
    <property type="entry name" value="SYY-like_C"/>
</dbReference>
<dbReference type="NCBIfam" id="TIGR00234">
    <property type="entry name" value="tyrS"/>
    <property type="match status" value="1"/>
</dbReference>
<dbReference type="GO" id="GO:0005524">
    <property type="term" value="F:ATP binding"/>
    <property type="evidence" value="ECO:0007669"/>
    <property type="project" value="UniProtKB-KW"/>
</dbReference>
<dbReference type="GO" id="GO:0005759">
    <property type="term" value="C:mitochondrial matrix"/>
    <property type="evidence" value="ECO:0007669"/>
    <property type="project" value="UniProtKB-SubCell"/>
</dbReference>
<dbReference type="Gene3D" id="3.40.50.620">
    <property type="entry name" value="HUPs"/>
    <property type="match status" value="1"/>
</dbReference>
<evidence type="ECO:0000256" key="11">
    <source>
        <dbReference type="ARBA" id="ARBA00023128"/>
    </source>
</evidence>
<gene>
    <name evidence="16" type="primary">TyrRS-m_1</name>
    <name evidence="16" type="ORF">B7P43_G00662</name>
</gene>
<comment type="subcellular location">
    <subcellularLocation>
        <location evidence="2">Mitochondrion matrix</location>
    </subcellularLocation>
</comment>
<reference evidence="16 17" key="1">
    <citation type="submission" date="2017-12" db="EMBL/GenBank/DDBJ databases">
        <title>Hemimetabolous genomes reveal molecular basis of termite eusociality.</title>
        <authorList>
            <person name="Harrison M.C."/>
            <person name="Jongepier E."/>
            <person name="Robertson H.M."/>
            <person name="Arning N."/>
            <person name="Bitard-Feildel T."/>
            <person name="Chao H."/>
            <person name="Childers C.P."/>
            <person name="Dinh H."/>
            <person name="Doddapaneni H."/>
            <person name="Dugan S."/>
            <person name="Gowin J."/>
            <person name="Greiner C."/>
            <person name="Han Y."/>
            <person name="Hu H."/>
            <person name="Hughes D.S.T."/>
            <person name="Huylmans A.-K."/>
            <person name="Kemena C."/>
            <person name="Kremer L.P.M."/>
            <person name="Lee S.L."/>
            <person name="Lopez-Ezquerra A."/>
            <person name="Mallet L."/>
            <person name="Monroy-Kuhn J.M."/>
            <person name="Moser A."/>
            <person name="Murali S.C."/>
            <person name="Muzny D.M."/>
            <person name="Otani S."/>
            <person name="Piulachs M.-D."/>
            <person name="Poelchau M."/>
            <person name="Qu J."/>
            <person name="Schaub F."/>
            <person name="Wada-Katsumata A."/>
            <person name="Worley K.C."/>
            <person name="Xie Q."/>
            <person name="Ylla G."/>
            <person name="Poulsen M."/>
            <person name="Gibbs R.A."/>
            <person name="Schal C."/>
            <person name="Richards S."/>
            <person name="Belles X."/>
            <person name="Korb J."/>
            <person name="Bornberg-Bauer E."/>
        </authorList>
    </citation>
    <scope>NUCLEOTIDE SEQUENCE [LARGE SCALE GENOMIC DNA]</scope>
    <source>
        <tissue evidence="16">Whole body</tissue>
    </source>
</reference>
<comment type="catalytic activity">
    <reaction evidence="13 14">
        <text>tRNA(Tyr) + L-tyrosine + ATP = L-tyrosyl-tRNA(Tyr) + AMP + diphosphate + H(+)</text>
        <dbReference type="Rhea" id="RHEA:10220"/>
        <dbReference type="Rhea" id="RHEA-COMP:9706"/>
        <dbReference type="Rhea" id="RHEA-COMP:9707"/>
        <dbReference type="ChEBI" id="CHEBI:15378"/>
        <dbReference type="ChEBI" id="CHEBI:30616"/>
        <dbReference type="ChEBI" id="CHEBI:33019"/>
        <dbReference type="ChEBI" id="CHEBI:58315"/>
        <dbReference type="ChEBI" id="CHEBI:78442"/>
        <dbReference type="ChEBI" id="CHEBI:78536"/>
        <dbReference type="ChEBI" id="CHEBI:456215"/>
        <dbReference type="EC" id="6.1.1.1"/>
    </reaction>
</comment>
<evidence type="ECO:0000256" key="6">
    <source>
        <dbReference type="ARBA" id="ARBA00022741"/>
    </source>
</evidence>
<dbReference type="EC" id="6.1.1.1" evidence="14"/>